<comment type="caution">
    <text evidence="3">The sequence shown here is derived from an EMBL/GenBank/DDBJ whole genome shotgun (WGS) entry which is preliminary data.</text>
</comment>
<dbReference type="RefSeq" id="WP_183606589.1">
    <property type="nucleotide sequence ID" value="NZ_JACHAZ010000002.1"/>
</dbReference>
<gene>
    <name evidence="3" type="ORF">GGE16_001520</name>
</gene>
<sequence>MYESYEHYSLNEILRILTISRSTLYRMRRRGKFVAATDMSDSRIAFLKSAVHGWLKERGMPLPRPPRYDRSDPNELRY</sequence>
<dbReference type="SUPFAM" id="SSF46955">
    <property type="entry name" value="Putative DNA-binding domain"/>
    <property type="match status" value="1"/>
</dbReference>
<feature type="region of interest" description="Disordered" evidence="1">
    <location>
        <begin position="59"/>
        <end position="78"/>
    </location>
</feature>
<name>A0AAE2MHY3_RHILE</name>
<feature type="compositionally biased region" description="Basic and acidic residues" evidence="1">
    <location>
        <begin position="66"/>
        <end position="78"/>
    </location>
</feature>
<proteinExistence type="predicted"/>
<dbReference type="Pfam" id="PF12728">
    <property type="entry name" value="HTH_17"/>
    <property type="match status" value="1"/>
</dbReference>
<evidence type="ECO:0000313" key="3">
    <source>
        <dbReference type="EMBL" id="MBB4289504.1"/>
    </source>
</evidence>
<reference evidence="3 4" key="1">
    <citation type="submission" date="2020-08" db="EMBL/GenBank/DDBJ databases">
        <title>Genomic Encyclopedia of Type Strains, Phase IV (KMG-V): Genome sequencing to study the core and pangenomes of soil and plant-associated prokaryotes.</title>
        <authorList>
            <person name="Whitman W."/>
        </authorList>
    </citation>
    <scope>NUCLEOTIDE SEQUENCE [LARGE SCALE GENOMIC DNA]</scope>
    <source>
        <strain evidence="3 4">SEMIA 415</strain>
    </source>
</reference>
<dbReference type="InterPro" id="IPR009061">
    <property type="entry name" value="DNA-bd_dom_put_sf"/>
</dbReference>
<dbReference type="InterPro" id="IPR041657">
    <property type="entry name" value="HTH_17"/>
</dbReference>
<dbReference type="Proteomes" id="UP000538507">
    <property type="component" value="Unassembled WGS sequence"/>
</dbReference>
<evidence type="ECO:0000313" key="4">
    <source>
        <dbReference type="Proteomes" id="UP000538507"/>
    </source>
</evidence>
<dbReference type="EMBL" id="JACIGO010000001">
    <property type="protein sequence ID" value="MBB4289504.1"/>
    <property type="molecule type" value="Genomic_DNA"/>
</dbReference>
<dbReference type="GO" id="GO:0003677">
    <property type="term" value="F:DNA binding"/>
    <property type="evidence" value="ECO:0007669"/>
    <property type="project" value="UniProtKB-KW"/>
</dbReference>
<organism evidence="3 4">
    <name type="scientific">Rhizobium leguminosarum</name>
    <dbReference type="NCBI Taxonomy" id="384"/>
    <lineage>
        <taxon>Bacteria</taxon>
        <taxon>Pseudomonadati</taxon>
        <taxon>Pseudomonadota</taxon>
        <taxon>Alphaproteobacteria</taxon>
        <taxon>Hyphomicrobiales</taxon>
        <taxon>Rhizobiaceae</taxon>
        <taxon>Rhizobium/Agrobacterium group</taxon>
        <taxon>Rhizobium</taxon>
    </lineage>
</organism>
<accession>A0AAE2MHY3</accession>
<dbReference type="AlphaFoldDB" id="A0AAE2MHY3"/>
<evidence type="ECO:0000256" key="1">
    <source>
        <dbReference type="SAM" id="MobiDB-lite"/>
    </source>
</evidence>
<feature type="domain" description="Helix-turn-helix" evidence="2">
    <location>
        <begin position="8"/>
        <end position="58"/>
    </location>
</feature>
<evidence type="ECO:0000259" key="2">
    <source>
        <dbReference type="Pfam" id="PF12728"/>
    </source>
</evidence>
<protein>
    <submittedName>
        <fullName evidence="3">DNA-binding transcriptional regulator AlpA</fullName>
    </submittedName>
</protein>
<keyword evidence="3" id="KW-0238">DNA-binding</keyword>